<evidence type="ECO:0000259" key="3">
    <source>
        <dbReference type="PROSITE" id="PS50006"/>
    </source>
</evidence>
<dbReference type="InterPro" id="IPR008984">
    <property type="entry name" value="SMAD_FHA_dom_sf"/>
</dbReference>
<comment type="caution">
    <text evidence="4">The sequence shown here is derived from an EMBL/GenBank/DDBJ whole genome shotgun (WGS) entry which is preliminary data.</text>
</comment>
<evidence type="ECO:0000313" key="4">
    <source>
        <dbReference type="EMBL" id="MVA76152.1"/>
    </source>
</evidence>
<dbReference type="AlphaFoldDB" id="A0A6A9UWY1"/>
<organism evidence="4 5">
    <name type="scientific">Auraticoccus cholistanensis</name>
    <dbReference type="NCBI Taxonomy" id="2656650"/>
    <lineage>
        <taxon>Bacteria</taxon>
        <taxon>Bacillati</taxon>
        <taxon>Actinomycetota</taxon>
        <taxon>Actinomycetes</taxon>
        <taxon>Propionibacteriales</taxon>
        <taxon>Propionibacteriaceae</taxon>
        <taxon>Auraticoccus</taxon>
    </lineage>
</organism>
<dbReference type="CDD" id="cd00060">
    <property type="entry name" value="FHA"/>
    <property type="match status" value="1"/>
</dbReference>
<gene>
    <name evidence="4" type="ORF">GC722_08965</name>
</gene>
<keyword evidence="5" id="KW-1185">Reference proteome</keyword>
<protein>
    <submittedName>
        <fullName evidence="4">FHA domain-containing protein</fullName>
    </submittedName>
</protein>
<dbReference type="EMBL" id="WPCU01000005">
    <property type="protein sequence ID" value="MVA76152.1"/>
    <property type="molecule type" value="Genomic_DNA"/>
</dbReference>
<dbReference type="SUPFAM" id="SSF49879">
    <property type="entry name" value="SMAD/FHA domain"/>
    <property type="match status" value="1"/>
</dbReference>
<evidence type="ECO:0000313" key="5">
    <source>
        <dbReference type="Proteomes" id="UP000435304"/>
    </source>
</evidence>
<feature type="compositionally biased region" description="Polar residues" evidence="2">
    <location>
        <begin position="71"/>
        <end position="82"/>
    </location>
</feature>
<reference evidence="4 5" key="1">
    <citation type="submission" date="2019-12" db="EMBL/GenBank/DDBJ databases">
        <title>Auraticoccus cholistani sp. nov., an actinomycete isolated from soil of Cholistan desert.</title>
        <authorList>
            <person name="Cheema M.T."/>
        </authorList>
    </citation>
    <scope>NUCLEOTIDE SEQUENCE [LARGE SCALE GENOMIC DNA]</scope>
    <source>
        <strain evidence="4 5">F435</strain>
    </source>
</reference>
<dbReference type="Pfam" id="PF00498">
    <property type="entry name" value="FHA"/>
    <property type="match status" value="1"/>
</dbReference>
<feature type="region of interest" description="Disordered" evidence="2">
    <location>
        <begin position="27"/>
        <end position="82"/>
    </location>
</feature>
<dbReference type="RefSeq" id="WP_156609574.1">
    <property type="nucleotide sequence ID" value="NZ_WPCU01000005.1"/>
</dbReference>
<dbReference type="SMART" id="SM00240">
    <property type="entry name" value="FHA"/>
    <property type="match status" value="1"/>
</dbReference>
<dbReference type="Proteomes" id="UP000435304">
    <property type="component" value="Unassembled WGS sequence"/>
</dbReference>
<dbReference type="InterPro" id="IPR000253">
    <property type="entry name" value="FHA_dom"/>
</dbReference>
<evidence type="ECO:0000256" key="2">
    <source>
        <dbReference type="SAM" id="MobiDB-lite"/>
    </source>
</evidence>
<feature type="domain" description="FHA" evidence="3">
    <location>
        <begin position="122"/>
        <end position="172"/>
    </location>
</feature>
<evidence type="ECO:0000256" key="1">
    <source>
        <dbReference type="ARBA" id="ARBA00022553"/>
    </source>
</evidence>
<proteinExistence type="predicted"/>
<sequence>MTTSPPGEQSPACPRCRTVNVPDALYCEGCGHDLTDGSGVPAASSIPTPSRPEETDEVPAARAQGPAGQDGASTGQDGASTGQPEWVAEIWVDPDWYAVQNSADPMPAPGRTEVVALRQPSLLVGRASRHLGVHPDIDCEADSGVSRRQAQLSRDGGRWFVEDLRSANGTYLAADGAPLPRDPIAPGRRVEVGPGDRLYLGAWTRMVIRPAAPGEVDPVARDGAAG</sequence>
<keyword evidence="1" id="KW-0597">Phosphoprotein</keyword>
<dbReference type="PROSITE" id="PS50006">
    <property type="entry name" value="FHA_DOMAIN"/>
    <property type="match status" value="1"/>
</dbReference>
<name>A0A6A9UWY1_9ACTN</name>
<accession>A0A6A9UWY1</accession>
<dbReference type="Gene3D" id="2.60.200.20">
    <property type="match status" value="1"/>
</dbReference>